<name>A0AAU7C931_9BACT</name>
<proteinExistence type="predicted"/>
<evidence type="ECO:0000313" key="2">
    <source>
        <dbReference type="EMBL" id="XBH01647.1"/>
    </source>
</evidence>
<keyword evidence="1" id="KW-0732">Signal</keyword>
<protein>
    <recommendedName>
        <fullName evidence="3">DUF1579 domain-containing protein</fullName>
    </recommendedName>
</protein>
<evidence type="ECO:0000256" key="1">
    <source>
        <dbReference type="SAM" id="SignalP"/>
    </source>
</evidence>
<feature type="signal peptide" evidence="1">
    <location>
        <begin position="1"/>
        <end position="21"/>
    </location>
</feature>
<organism evidence="2">
    <name type="scientific">Singulisphaera sp. Ch08</name>
    <dbReference type="NCBI Taxonomy" id="3120278"/>
    <lineage>
        <taxon>Bacteria</taxon>
        <taxon>Pseudomonadati</taxon>
        <taxon>Planctomycetota</taxon>
        <taxon>Planctomycetia</taxon>
        <taxon>Isosphaerales</taxon>
        <taxon>Isosphaeraceae</taxon>
        <taxon>Singulisphaera</taxon>
    </lineage>
</organism>
<dbReference type="RefSeq" id="WP_406694391.1">
    <property type="nucleotide sequence ID" value="NZ_CP155447.1"/>
</dbReference>
<accession>A0AAU7C931</accession>
<dbReference type="EMBL" id="CP155447">
    <property type="protein sequence ID" value="XBH01647.1"/>
    <property type="molecule type" value="Genomic_DNA"/>
</dbReference>
<evidence type="ECO:0008006" key="3">
    <source>
        <dbReference type="Google" id="ProtNLM"/>
    </source>
</evidence>
<gene>
    <name evidence="2" type="ORF">V5E97_25275</name>
</gene>
<dbReference type="AlphaFoldDB" id="A0AAU7C931"/>
<feature type="chain" id="PRO_5043346887" description="DUF1579 domain-containing protein" evidence="1">
    <location>
        <begin position="22"/>
        <end position="178"/>
    </location>
</feature>
<reference evidence="2" key="1">
    <citation type="submission" date="2024-05" db="EMBL/GenBank/DDBJ databases">
        <title>Planctomycetes of the genus Singulisphaera possess chitinolytic capabilities.</title>
        <authorList>
            <person name="Ivanova A."/>
        </authorList>
    </citation>
    <scope>NUCLEOTIDE SEQUENCE</scope>
    <source>
        <strain evidence="2">Ch08T</strain>
    </source>
</reference>
<sequence length="178" mass="19425">MTRRLLVCPALLLALQLAAYGDEKTVQQPPVTANSDLEKMKKLAGTWLATDDDGKPTDQVMSIVKVIAGGSVVHETHFPGQPHEMVSIYYVDGPDLVMTHYCVLGNQPRMKADRKSAADQIRFQFAGGSNLDPAKDKHMHEATLTIVDADHIEVNGVGWDGGAPSKEMCCGQKLVRKK</sequence>